<feature type="transmembrane region" description="Helical" evidence="14">
    <location>
        <begin position="20"/>
        <end position="39"/>
    </location>
</feature>
<keyword evidence="9 14" id="KW-0133">Cell shape</keyword>
<dbReference type="PANTHER" id="PTHR30627">
    <property type="entry name" value="PEPTIDOGLYCAN D,D-TRANSPEPTIDASE"/>
    <property type="match status" value="1"/>
</dbReference>
<evidence type="ECO:0000256" key="3">
    <source>
        <dbReference type="ARBA" id="ARBA00022475"/>
    </source>
</evidence>
<dbReference type="GO" id="GO:0005886">
    <property type="term" value="C:plasma membrane"/>
    <property type="evidence" value="ECO:0007669"/>
    <property type="project" value="UniProtKB-SubCell"/>
</dbReference>
<dbReference type="InterPro" id="IPR005311">
    <property type="entry name" value="PBP_dimer"/>
</dbReference>
<dbReference type="Proteomes" id="UP000216020">
    <property type="component" value="Unassembled WGS sequence"/>
</dbReference>
<evidence type="ECO:0000256" key="2">
    <source>
        <dbReference type="ARBA" id="ARBA00004236"/>
    </source>
</evidence>
<dbReference type="GO" id="GO:0009002">
    <property type="term" value="F:serine-type D-Ala-D-Ala carboxypeptidase activity"/>
    <property type="evidence" value="ECO:0007669"/>
    <property type="project" value="UniProtKB-UniRule"/>
</dbReference>
<dbReference type="InterPro" id="IPR012338">
    <property type="entry name" value="Beta-lactam/transpept-like"/>
</dbReference>
<keyword evidence="7 14" id="KW-0812">Transmembrane</keyword>
<keyword evidence="4 14" id="KW-0997">Cell inner membrane</keyword>
<dbReference type="UniPathway" id="UPA00219"/>
<dbReference type="GO" id="GO:0009252">
    <property type="term" value="P:peptidoglycan biosynthetic process"/>
    <property type="evidence" value="ECO:0007669"/>
    <property type="project" value="UniProtKB-UniRule"/>
</dbReference>
<dbReference type="Pfam" id="PF03717">
    <property type="entry name" value="PBP_dimer"/>
    <property type="match status" value="1"/>
</dbReference>
<dbReference type="Gene3D" id="3.90.1310.10">
    <property type="entry name" value="Penicillin-binding protein 2a (Domain 2)"/>
    <property type="match status" value="1"/>
</dbReference>
<name>A0A261S3F9_9BORD</name>
<dbReference type="OrthoDB" id="9789078at2"/>
<protein>
    <recommendedName>
        <fullName evidence="14">Peptidoglycan D,D-transpeptidase MrdA</fullName>
        <ecNumber evidence="14">3.4.16.4</ecNumber>
    </recommendedName>
    <alternativeName>
        <fullName evidence="14">Penicillin-binding protein 2</fullName>
        <shortName evidence="14">PBP-2</shortName>
    </alternativeName>
</protein>
<feature type="compositionally biased region" description="Basic and acidic residues" evidence="15">
    <location>
        <begin position="667"/>
        <end position="680"/>
    </location>
</feature>
<comment type="caution">
    <text evidence="14">Lacks conserved residue(s) required for the propagation of feature annotation.</text>
</comment>
<dbReference type="EC" id="3.4.16.4" evidence="14"/>
<dbReference type="InterPro" id="IPR036138">
    <property type="entry name" value="PBP_dimer_sf"/>
</dbReference>
<organism evidence="18 19">
    <name type="scientific">Bordetella genomosp. 10</name>
    <dbReference type="NCBI Taxonomy" id="1416804"/>
    <lineage>
        <taxon>Bacteria</taxon>
        <taxon>Pseudomonadati</taxon>
        <taxon>Pseudomonadota</taxon>
        <taxon>Betaproteobacteria</taxon>
        <taxon>Burkholderiales</taxon>
        <taxon>Alcaligenaceae</taxon>
        <taxon>Bordetella</taxon>
    </lineage>
</organism>
<comment type="function">
    <text evidence="14">Catalyzes cross-linking of the peptidoglycan cell wall.</text>
</comment>
<evidence type="ECO:0000256" key="6">
    <source>
        <dbReference type="ARBA" id="ARBA00022670"/>
    </source>
</evidence>
<dbReference type="PROSITE" id="PS51257">
    <property type="entry name" value="PROKAR_LIPOPROTEIN"/>
    <property type="match status" value="1"/>
</dbReference>
<evidence type="ECO:0000256" key="5">
    <source>
        <dbReference type="ARBA" id="ARBA00022645"/>
    </source>
</evidence>
<evidence type="ECO:0000259" key="16">
    <source>
        <dbReference type="Pfam" id="PF00905"/>
    </source>
</evidence>
<gene>
    <name evidence="14" type="primary">mrdA</name>
    <name evidence="18" type="ORF">CAL29_27820</name>
</gene>
<accession>A0A261S3F9</accession>
<evidence type="ECO:0000256" key="1">
    <source>
        <dbReference type="ARBA" id="ARBA00004167"/>
    </source>
</evidence>
<comment type="catalytic activity">
    <reaction evidence="14">
        <text>Preferential cleavage: (Ac)2-L-Lys-D-Ala-|-D-Ala. Also transpeptidation of peptidyl-alanyl moieties that are N-acyl substituents of D-alanine.</text>
        <dbReference type="EC" id="3.4.16.4"/>
    </reaction>
</comment>
<keyword evidence="6 14" id="KW-0645">Protease</keyword>
<comment type="caution">
    <text evidence="18">The sequence shown here is derived from an EMBL/GenBank/DDBJ whole genome shotgun (WGS) entry which is preliminary data.</text>
</comment>
<dbReference type="Pfam" id="PF00905">
    <property type="entry name" value="Transpeptidase"/>
    <property type="match status" value="1"/>
</dbReference>
<evidence type="ECO:0000256" key="12">
    <source>
        <dbReference type="ARBA" id="ARBA00023136"/>
    </source>
</evidence>
<evidence type="ECO:0000259" key="17">
    <source>
        <dbReference type="Pfam" id="PF03717"/>
    </source>
</evidence>
<evidence type="ECO:0000256" key="13">
    <source>
        <dbReference type="ARBA" id="ARBA00023316"/>
    </source>
</evidence>
<comment type="subcellular location">
    <subcellularLocation>
        <location evidence="14">Cell inner membrane</location>
        <topology evidence="14">Single-pass membrane protein</topology>
    </subcellularLocation>
    <subcellularLocation>
        <location evidence="2">Cell membrane</location>
    </subcellularLocation>
    <subcellularLocation>
        <location evidence="1">Membrane</location>
        <topology evidence="1">Single-pass membrane protein</topology>
    </subcellularLocation>
</comment>
<dbReference type="InterPro" id="IPR017790">
    <property type="entry name" value="Penicillin-binding_protein_2"/>
</dbReference>
<comment type="pathway">
    <text evidence="14">Cell wall biogenesis; peptidoglycan biosynthesis.</text>
</comment>
<feature type="compositionally biased region" description="Low complexity" evidence="15">
    <location>
        <begin position="717"/>
        <end position="741"/>
    </location>
</feature>
<keyword evidence="13 14" id="KW-0961">Cell wall biogenesis/degradation</keyword>
<dbReference type="GO" id="GO:0008360">
    <property type="term" value="P:regulation of cell shape"/>
    <property type="evidence" value="ECO:0007669"/>
    <property type="project" value="UniProtKB-KW"/>
</dbReference>
<dbReference type="NCBIfam" id="TIGR03423">
    <property type="entry name" value="pbp2_mrdA"/>
    <property type="match status" value="1"/>
</dbReference>
<keyword evidence="10 14" id="KW-0573">Peptidoglycan synthesis</keyword>
<keyword evidence="3 14" id="KW-1003">Cell membrane</keyword>
<evidence type="ECO:0000256" key="4">
    <source>
        <dbReference type="ARBA" id="ARBA00022519"/>
    </source>
</evidence>
<sequence length="781" mass="84220">MFEFKKTGLQQKQRFRLRAWVGGLFALACFAALIGRFWLLQVDRYEGLSERADRNRIAVVPIPPRRGDILDRNGVVLARNYRTYTLEVVPANAGNLDQLFQALTQVVYVSPTDQRRFKRKVAESSRYASLVLRNNLNETEAAWFAAHAFQFPGVELRARWVREYPQGASAAHVVGYIGRIADNDVEELDAAGELGNYRGTENIGKKGIEKTWEKELHGRTGLEEVEVTAGGRPVRTLRRIDPVPGSDIQLSIDMGLQKVAEEAFGNQRGALVAIDPDTGEVLAFVSQPSFDPNLFVDGIDVDNWRMLNDSPDHPLINRPLYGTYPIGSTYKPFVAMAALELGKRRATDRIPDPGYFEFGGQKFRNAAGAVFGPTDMHKAIVVSSDTYFFSLGPEIGVNALHDFTKQFGFGQITGIDLEGEKRGVLPSTEWKRKAYKDKDKQRWYAGETISVAVGQGYNAFTLLQLAQATATLANDGLYRKPHLVHAIEDPRTGKYKPTPNAPDYQIPLHKENLAVVKGAMADVVRVGTARQAFRGAAYQAAGKTGTAQVYSLRGARYHASAVDERLRDHALFMGFAPVDHPRIAVALIVENAGWGASVAAPIARKVEDYWLLRDHGEQGQEPPRTPNVAASDNAAIDRAGLSAAAGRAAAVARKADALADTEAADDAPGRGEAGDGHGGEPESVGRVAPSRNMAVPADAPNDPVPGRPGGLSSAGVAPGAPGSRNAGNAAANTAAGGTPRPSRTPEALRDPDPRPAPGGLRQVPAPRLAPPPAGGAQQGRQ</sequence>
<evidence type="ECO:0000256" key="7">
    <source>
        <dbReference type="ARBA" id="ARBA00022692"/>
    </source>
</evidence>
<evidence type="ECO:0000256" key="11">
    <source>
        <dbReference type="ARBA" id="ARBA00022989"/>
    </source>
</evidence>
<feature type="domain" description="Penicillin-binding protein dimerisation" evidence="17">
    <location>
        <begin position="61"/>
        <end position="237"/>
    </location>
</feature>
<evidence type="ECO:0000256" key="14">
    <source>
        <dbReference type="HAMAP-Rule" id="MF_02081"/>
    </source>
</evidence>
<dbReference type="Gene3D" id="3.30.1390.30">
    <property type="entry name" value="Penicillin-binding protein 2a, domain 3"/>
    <property type="match status" value="1"/>
</dbReference>
<evidence type="ECO:0000256" key="8">
    <source>
        <dbReference type="ARBA" id="ARBA00022801"/>
    </source>
</evidence>
<dbReference type="GO" id="GO:0071972">
    <property type="term" value="F:peptidoglycan L,D-transpeptidase activity"/>
    <property type="evidence" value="ECO:0007669"/>
    <property type="project" value="TreeGrafter"/>
</dbReference>
<evidence type="ECO:0000256" key="10">
    <source>
        <dbReference type="ARBA" id="ARBA00022984"/>
    </source>
</evidence>
<proteinExistence type="inferred from homology"/>
<dbReference type="GO" id="GO:0006508">
    <property type="term" value="P:proteolysis"/>
    <property type="evidence" value="ECO:0007669"/>
    <property type="project" value="UniProtKB-KW"/>
</dbReference>
<keyword evidence="19" id="KW-1185">Reference proteome</keyword>
<dbReference type="InterPro" id="IPR050515">
    <property type="entry name" value="Beta-lactam/transpept"/>
</dbReference>
<feature type="active site" description="Acyl-ester intermediate" evidence="14">
    <location>
        <position position="328"/>
    </location>
</feature>
<dbReference type="GO" id="GO:0008658">
    <property type="term" value="F:penicillin binding"/>
    <property type="evidence" value="ECO:0007669"/>
    <property type="project" value="InterPro"/>
</dbReference>
<dbReference type="Gene3D" id="3.40.710.10">
    <property type="entry name" value="DD-peptidase/beta-lactamase superfamily"/>
    <property type="match status" value="1"/>
</dbReference>
<dbReference type="HAMAP" id="MF_02081">
    <property type="entry name" value="MrdA_transpept"/>
    <property type="match status" value="1"/>
</dbReference>
<evidence type="ECO:0000313" key="18">
    <source>
        <dbReference type="EMBL" id="OZI31691.1"/>
    </source>
</evidence>
<dbReference type="GO" id="GO:0071555">
    <property type="term" value="P:cell wall organization"/>
    <property type="evidence" value="ECO:0007669"/>
    <property type="project" value="UniProtKB-KW"/>
</dbReference>
<keyword evidence="8 14" id="KW-0378">Hydrolase</keyword>
<evidence type="ECO:0000256" key="9">
    <source>
        <dbReference type="ARBA" id="ARBA00022960"/>
    </source>
</evidence>
<keyword evidence="5 14" id="KW-0121">Carboxypeptidase</keyword>
<keyword evidence="12 14" id="KW-0472">Membrane</keyword>
<dbReference type="PANTHER" id="PTHR30627:SF2">
    <property type="entry name" value="PEPTIDOGLYCAN D,D-TRANSPEPTIDASE MRDA"/>
    <property type="match status" value="1"/>
</dbReference>
<dbReference type="AlphaFoldDB" id="A0A261S3F9"/>
<keyword evidence="11 14" id="KW-1133">Transmembrane helix</keyword>
<evidence type="ECO:0000256" key="15">
    <source>
        <dbReference type="SAM" id="MobiDB-lite"/>
    </source>
</evidence>
<feature type="region of interest" description="Disordered" evidence="15">
    <location>
        <begin position="659"/>
        <end position="781"/>
    </location>
</feature>
<dbReference type="EMBL" id="NEVM01000005">
    <property type="protein sequence ID" value="OZI31691.1"/>
    <property type="molecule type" value="Genomic_DNA"/>
</dbReference>
<dbReference type="SUPFAM" id="SSF56519">
    <property type="entry name" value="Penicillin binding protein dimerisation domain"/>
    <property type="match status" value="1"/>
</dbReference>
<dbReference type="SUPFAM" id="SSF56601">
    <property type="entry name" value="beta-lactamase/transpeptidase-like"/>
    <property type="match status" value="1"/>
</dbReference>
<evidence type="ECO:0000313" key="19">
    <source>
        <dbReference type="Proteomes" id="UP000216020"/>
    </source>
</evidence>
<reference evidence="19" key="1">
    <citation type="submission" date="2017-05" db="EMBL/GenBank/DDBJ databases">
        <title>Complete and WGS of Bordetella genogroups.</title>
        <authorList>
            <person name="Spilker T."/>
            <person name="Lipuma J."/>
        </authorList>
    </citation>
    <scope>NUCLEOTIDE SEQUENCE [LARGE SCALE GENOMIC DNA]</scope>
    <source>
        <strain evidence="19">AU16122</strain>
    </source>
</reference>
<dbReference type="InterPro" id="IPR001460">
    <property type="entry name" value="PCN-bd_Tpept"/>
</dbReference>
<comment type="similarity">
    <text evidence="14">Belongs to the transpeptidase family. MrdA subfamily.</text>
</comment>
<feature type="domain" description="Penicillin-binding protein transpeptidase" evidence="16">
    <location>
        <begin position="269"/>
        <end position="606"/>
    </location>
</feature>